<dbReference type="PANTHER" id="PTHR30272:SF1">
    <property type="entry name" value="3-HYDROXYACYL-[ACYL-CARRIER-PROTEIN] DEHYDRATASE"/>
    <property type="match status" value="1"/>
</dbReference>
<keyword evidence="5 8" id="KW-0443">Lipid metabolism</keyword>
<protein>
    <recommendedName>
        <fullName evidence="8">3-hydroxyacyl-[acyl-carrier-protein] dehydratase FabZ</fullName>
        <ecNumber evidence="8">4.2.1.59</ecNumber>
    </recommendedName>
    <alternativeName>
        <fullName evidence="8">(3R)-hydroxymyristoyl-[acyl-carrier-protein] dehydratase</fullName>
        <shortName evidence="8">(3R)-hydroxymyristoyl-ACP dehydrase</shortName>
    </alternativeName>
    <alternativeName>
        <fullName evidence="8">Beta-hydroxyacyl-ACP dehydratase</fullName>
    </alternativeName>
</protein>
<evidence type="ECO:0000313" key="9">
    <source>
        <dbReference type="EMBL" id="BAV92549.1"/>
    </source>
</evidence>
<dbReference type="CDD" id="cd01288">
    <property type="entry name" value="FabZ"/>
    <property type="match status" value="1"/>
</dbReference>
<dbReference type="EC" id="4.2.1.59" evidence="8"/>
<feature type="active site" evidence="8">
    <location>
        <position position="55"/>
    </location>
</feature>
<comment type="subcellular location">
    <subcellularLocation>
        <location evidence="1 8">Cytoplasm</location>
    </subcellularLocation>
</comment>
<dbReference type="PANTHER" id="PTHR30272">
    <property type="entry name" value="3-HYDROXYACYL-[ACYL-CARRIER-PROTEIN] DEHYDRATASE"/>
    <property type="match status" value="1"/>
</dbReference>
<dbReference type="NCBIfam" id="TIGR01750">
    <property type="entry name" value="fabZ"/>
    <property type="match status" value="1"/>
</dbReference>
<dbReference type="KEGG" id="dtr:RSDT_1037"/>
<keyword evidence="6 8" id="KW-0456">Lyase</keyword>
<dbReference type="NCBIfam" id="NF000582">
    <property type="entry name" value="PRK00006.1"/>
    <property type="match status" value="1"/>
</dbReference>
<evidence type="ECO:0000256" key="1">
    <source>
        <dbReference type="ARBA" id="ARBA00004496"/>
    </source>
</evidence>
<dbReference type="InterPro" id="IPR010084">
    <property type="entry name" value="FabZ"/>
</dbReference>
<accession>A0A1J1DUY9</accession>
<dbReference type="Proteomes" id="UP000242645">
    <property type="component" value="Chromosome"/>
</dbReference>
<dbReference type="Pfam" id="PF07977">
    <property type="entry name" value="FabA"/>
    <property type="match status" value="1"/>
</dbReference>
<dbReference type="GO" id="GO:0006633">
    <property type="term" value="P:fatty acid biosynthetic process"/>
    <property type="evidence" value="ECO:0007669"/>
    <property type="project" value="UniProtKB-UniRule"/>
</dbReference>
<dbReference type="Gene3D" id="3.10.129.10">
    <property type="entry name" value="Hotdog Thioesterase"/>
    <property type="match status" value="1"/>
</dbReference>
<keyword evidence="10" id="KW-1185">Reference proteome</keyword>
<evidence type="ECO:0000256" key="3">
    <source>
        <dbReference type="ARBA" id="ARBA00022516"/>
    </source>
</evidence>
<dbReference type="HAMAP" id="MF_00406">
    <property type="entry name" value="FabZ"/>
    <property type="match status" value="1"/>
</dbReference>
<dbReference type="SUPFAM" id="SSF54637">
    <property type="entry name" value="Thioesterase/thiol ester dehydrase-isomerase"/>
    <property type="match status" value="1"/>
</dbReference>
<dbReference type="GO" id="GO:0009245">
    <property type="term" value="P:lipid A biosynthetic process"/>
    <property type="evidence" value="ECO:0007669"/>
    <property type="project" value="UniProtKB-UniRule"/>
</dbReference>
<dbReference type="GO" id="GO:0005737">
    <property type="term" value="C:cytoplasm"/>
    <property type="evidence" value="ECO:0007669"/>
    <property type="project" value="UniProtKB-SubCell"/>
</dbReference>
<organism evidence="9 10">
    <name type="scientific">Candidatus Desulfovibrio trichonymphae</name>
    <dbReference type="NCBI Taxonomy" id="1725232"/>
    <lineage>
        <taxon>Bacteria</taxon>
        <taxon>Pseudomonadati</taxon>
        <taxon>Thermodesulfobacteriota</taxon>
        <taxon>Desulfovibrionia</taxon>
        <taxon>Desulfovibrionales</taxon>
        <taxon>Desulfovibrionaceae</taxon>
        <taxon>Desulfovibrio</taxon>
    </lineage>
</organism>
<evidence type="ECO:0000256" key="2">
    <source>
        <dbReference type="ARBA" id="ARBA00022490"/>
    </source>
</evidence>
<dbReference type="InterPro" id="IPR029069">
    <property type="entry name" value="HotDog_dom_sf"/>
</dbReference>
<comment type="similarity">
    <text evidence="8">Belongs to the thioester dehydratase family. FabZ subfamily.</text>
</comment>
<dbReference type="EMBL" id="AP017368">
    <property type="protein sequence ID" value="BAV92549.1"/>
    <property type="molecule type" value="Genomic_DNA"/>
</dbReference>
<dbReference type="GO" id="GO:0019171">
    <property type="term" value="F:(3R)-hydroxyacyl-[acyl-carrier-protein] dehydratase activity"/>
    <property type="evidence" value="ECO:0007669"/>
    <property type="project" value="UniProtKB-EC"/>
</dbReference>
<proteinExistence type="inferred from homology"/>
<name>A0A1J1DUY9_9BACT</name>
<dbReference type="InterPro" id="IPR013114">
    <property type="entry name" value="FabA_FabZ"/>
</dbReference>
<evidence type="ECO:0000313" key="10">
    <source>
        <dbReference type="Proteomes" id="UP000242645"/>
    </source>
</evidence>
<keyword evidence="2 8" id="KW-0963">Cytoplasm</keyword>
<dbReference type="FunFam" id="3.10.129.10:FF:000001">
    <property type="entry name" value="3-hydroxyacyl-[acyl-carrier-protein] dehydratase FabZ"/>
    <property type="match status" value="1"/>
</dbReference>
<dbReference type="AlphaFoldDB" id="A0A1J1DUY9"/>
<comment type="function">
    <text evidence="7 8">Involved in unsaturated fatty acids biosynthesis. Catalyzes the dehydration of short chain beta-hydroxyacyl-ACPs and long chain saturated and unsaturated beta-hydroxyacyl-ACPs.</text>
</comment>
<dbReference type="GO" id="GO:0016020">
    <property type="term" value="C:membrane"/>
    <property type="evidence" value="ECO:0007669"/>
    <property type="project" value="GOC"/>
</dbReference>
<evidence type="ECO:0000256" key="6">
    <source>
        <dbReference type="ARBA" id="ARBA00023239"/>
    </source>
</evidence>
<keyword evidence="4 8" id="KW-0441">Lipid A biosynthesis</keyword>
<evidence type="ECO:0000256" key="7">
    <source>
        <dbReference type="ARBA" id="ARBA00025049"/>
    </source>
</evidence>
<sequence>MSETSYPSMDIQQILRLLPHRYPFLLVDRVVECVPGSHIRAYKNVSLNEPFFQGHFPGTPIMPGVLILEALAQTGGILAVSGLGALTDKLLFFTGLDGVRFRRQVVPGDRLDLTCDNMRMRLKLYKMDARAFVDGKPAAEAKITAAIADRTK</sequence>
<keyword evidence="3 8" id="KW-0444">Lipid biosynthesis</keyword>
<evidence type="ECO:0000256" key="4">
    <source>
        <dbReference type="ARBA" id="ARBA00022556"/>
    </source>
</evidence>
<evidence type="ECO:0000256" key="8">
    <source>
        <dbReference type="HAMAP-Rule" id="MF_00406"/>
    </source>
</evidence>
<reference evidence="9 10" key="1">
    <citation type="journal article" date="2017" name="ISME J.">
        <title>Genome of 'Ca. Desulfovibrio trichonymphae', an H2-oxidizing bacterium in a tripartite symbiotic system within a protist cell in the termite gut.</title>
        <authorList>
            <person name="Kuwahara H."/>
            <person name="Yuki M."/>
            <person name="Izawa K."/>
            <person name="Ohkuma M."/>
            <person name="Hongoh Y."/>
        </authorList>
    </citation>
    <scope>NUCLEOTIDE SEQUENCE [LARGE SCALE GENOMIC DNA]</scope>
    <source>
        <strain evidence="9 10">Rs-N31</strain>
    </source>
</reference>
<comment type="catalytic activity">
    <reaction evidence="8">
        <text>a (3R)-hydroxyacyl-[ACP] = a (2E)-enoyl-[ACP] + H2O</text>
        <dbReference type="Rhea" id="RHEA:13097"/>
        <dbReference type="Rhea" id="RHEA-COMP:9925"/>
        <dbReference type="Rhea" id="RHEA-COMP:9945"/>
        <dbReference type="ChEBI" id="CHEBI:15377"/>
        <dbReference type="ChEBI" id="CHEBI:78784"/>
        <dbReference type="ChEBI" id="CHEBI:78827"/>
        <dbReference type="EC" id="4.2.1.59"/>
    </reaction>
</comment>
<gene>
    <name evidence="8 9" type="primary">fabZ</name>
    <name evidence="9" type="ORF">RSDT_1037</name>
</gene>
<evidence type="ECO:0000256" key="5">
    <source>
        <dbReference type="ARBA" id="ARBA00023098"/>
    </source>
</evidence>